<dbReference type="PROSITE" id="PS50249">
    <property type="entry name" value="MPN"/>
    <property type="match status" value="1"/>
</dbReference>
<dbReference type="Pfam" id="PF04002">
    <property type="entry name" value="RadC"/>
    <property type="match status" value="1"/>
</dbReference>
<dbReference type="NCBIfam" id="TIGR00608">
    <property type="entry name" value="radc"/>
    <property type="match status" value="1"/>
</dbReference>
<sequence>MKSNNLSIKEIPQNDRPRERLLKYGAEVLSNSELLAVILRTGTRNLNAISLAQNILSSKEGLKFLCSASVQELSSISGIGSAKAAIIKASIELGRRLRNFRTDEKIKITSPKDMANMLMEDMRYLKKEHFRVVFLNTKNIVLDVSDLSIGTLNSSVVHPREVFYDAIKKTAYSIVICHNHPSGDPTPSSEDINVTNRLSEVGKIIGIELLDHLVIGDGVYVSFKEKGLI</sequence>
<dbReference type="RefSeq" id="WP_048570964.1">
    <property type="nucleotide sequence ID" value="NZ_LFVU01000027.1"/>
</dbReference>
<dbReference type="NCBIfam" id="NF000642">
    <property type="entry name" value="PRK00024.1"/>
    <property type="match status" value="1"/>
</dbReference>
<dbReference type="InterPro" id="IPR046778">
    <property type="entry name" value="UPF0758_N"/>
</dbReference>
<evidence type="ECO:0000259" key="8">
    <source>
        <dbReference type="PROSITE" id="PS50249"/>
    </source>
</evidence>
<dbReference type="InterPro" id="IPR025657">
    <property type="entry name" value="RadC_JAB"/>
</dbReference>
<dbReference type="PATRIC" id="fig|1121307.3.peg.1154"/>
<comment type="similarity">
    <text evidence="1 7">Belongs to the UPF0758 family.</text>
</comment>
<dbReference type="GO" id="GO:0006508">
    <property type="term" value="P:proteolysis"/>
    <property type="evidence" value="ECO:0007669"/>
    <property type="project" value="UniProtKB-KW"/>
</dbReference>
<accession>A0A0J8G1B2</accession>
<evidence type="ECO:0000256" key="4">
    <source>
        <dbReference type="ARBA" id="ARBA00022801"/>
    </source>
</evidence>
<dbReference type="CDD" id="cd08071">
    <property type="entry name" value="MPN_DUF2466"/>
    <property type="match status" value="1"/>
</dbReference>
<keyword evidence="5" id="KW-0862">Zinc</keyword>
<dbReference type="AlphaFoldDB" id="A0A0J8G1B2"/>
<dbReference type="InterPro" id="IPR020891">
    <property type="entry name" value="UPF0758_CS"/>
</dbReference>
<dbReference type="STRING" id="1121307.CLCY_2c02980"/>
<dbReference type="SUPFAM" id="SSF47781">
    <property type="entry name" value="RuvA domain 2-like"/>
    <property type="match status" value="1"/>
</dbReference>
<dbReference type="GO" id="GO:0008237">
    <property type="term" value="F:metallopeptidase activity"/>
    <property type="evidence" value="ECO:0007669"/>
    <property type="project" value="UniProtKB-KW"/>
</dbReference>
<dbReference type="EMBL" id="LFVU01000027">
    <property type="protein sequence ID" value="KMT21536.1"/>
    <property type="molecule type" value="Genomic_DNA"/>
</dbReference>
<evidence type="ECO:0000256" key="6">
    <source>
        <dbReference type="ARBA" id="ARBA00023049"/>
    </source>
</evidence>
<keyword evidence="10" id="KW-1185">Reference proteome</keyword>
<dbReference type="PANTHER" id="PTHR30471:SF3">
    <property type="entry name" value="UPF0758 PROTEIN YEES-RELATED"/>
    <property type="match status" value="1"/>
</dbReference>
<dbReference type="PANTHER" id="PTHR30471">
    <property type="entry name" value="DNA REPAIR PROTEIN RADC"/>
    <property type="match status" value="1"/>
</dbReference>
<evidence type="ECO:0000256" key="7">
    <source>
        <dbReference type="RuleBase" id="RU003797"/>
    </source>
</evidence>
<keyword evidence="6" id="KW-0482">Metalloprotease</keyword>
<name>A0A0J8G1B2_CLOCY</name>
<evidence type="ECO:0000313" key="9">
    <source>
        <dbReference type="EMBL" id="KMT21536.1"/>
    </source>
</evidence>
<evidence type="ECO:0000256" key="5">
    <source>
        <dbReference type="ARBA" id="ARBA00022833"/>
    </source>
</evidence>
<evidence type="ECO:0000256" key="2">
    <source>
        <dbReference type="ARBA" id="ARBA00022670"/>
    </source>
</evidence>
<dbReference type="Gene3D" id="1.10.150.20">
    <property type="entry name" value="5' to 3' exonuclease, C-terminal subdomain"/>
    <property type="match status" value="1"/>
</dbReference>
<reference evidence="9 10" key="1">
    <citation type="submission" date="2015-06" db="EMBL/GenBank/DDBJ databases">
        <title>Draft genome sequence of the purine-degrading Clostridium cylindrosporum HC-1 (DSM 605).</title>
        <authorList>
            <person name="Poehlein A."/>
            <person name="Schiel-Bengelsdorf B."/>
            <person name="Bengelsdorf F."/>
            <person name="Daniel R."/>
            <person name="Duerre P."/>
        </authorList>
    </citation>
    <scope>NUCLEOTIDE SEQUENCE [LARGE SCALE GENOMIC DNA]</scope>
    <source>
        <strain evidence="9 10">DSM 605</strain>
    </source>
</reference>
<gene>
    <name evidence="9" type="ORF">CLCY_2c02980</name>
</gene>
<organism evidence="9 10">
    <name type="scientific">Clostridium cylindrosporum DSM 605</name>
    <dbReference type="NCBI Taxonomy" id="1121307"/>
    <lineage>
        <taxon>Bacteria</taxon>
        <taxon>Bacillati</taxon>
        <taxon>Bacillota</taxon>
        <taxon>Clostridia</taxon>
        <taxon>Eubacteriales</taxon>
        <taxon>Clostridiaceae</taxon>
        <taxon>Clostridium</taxon>
    </lineage>
</organism>
<keyword evidence="4" id="KW-0378">Hydrolase</keyword>
<keyword evidence="3" id="KW-0479">Metal-binding</keyword>
<dbReference type="PROSITE" id="PS01302">
    <property type="entry name" value="UPF0758"/>
    <property type="match status" value="1"/>
</dbReference>
<evidence type="ECO:0000256" key="1">
    <source>
        <dbReference type="ARBA" id="ARBA00010243"/>
    </source>
</evidence>
<evidence type="ECO:0000256" key="3">
    <source>
        <dbReference type="ARBA" id="ARBA00022723"/>
    </source>
</evidence>
<dbReference type="Gene3D" id="3.40.140.10">
    <property type="entry name" value="Cytidine Deaminase, domain 2"/>
    <property type="match status" value="1"/>
</dbReference>
<feature type="domain" description="MPN" evidence="8">
    <location>
        <begin position="107"/>
        <end position="229"/>
    </location>
</feature>
<dbReference type="Pfam" id="PF20582">
    <property type="entry name" value="UPF0758_N"/>
    <property type="match status" value="1"/>
</dbReference>
<keyword evidence="2" id="KW-0645">Protease</keyword>
<dbReference type="SUPFAM" id="SSF102712">
    <property type="entry name" value="JAB1/MPN domain"/>
    <property type="match status" value="1"/>
</dbReference>
<evidence type="ECO:0000313" key="10">
    <source>
        <dbReference type="Proteomes" id="UP000036756"/>
    </source>
</evidence>
<proteinExistence type="inferred from homology"/>
<dbReference type="InterPro" id="IPR010994">
    <property type="entry name" value="RuvA_2-like"/>
</dbReference>
<dbReference type="InterPro" id="IPR001405">
    <property type="entry name" value="UPF0758"/>
</dbReference>
<dbReference type="OrthoDB" id="9804482at2"/>
<dbReference type="InterPro" id="IPR037518">
    <property type="entry name" value="MPN"/>
</dbReference>
<dbReference type="GO" id="GO:0046872">
    <property type="term" value="F:metal ion binding"/>
    <property type="evidence" value="ECO:0007669"/>
    <property type="project" value="UniProtKB-KW"/>
</dbReference>
<protein>
    <recommendedName>
        <fullName evidence="8">MPN domain-containing protein</fullName>
    </recommendedName>
</protein>
<dbReference type="Proteomes" id="UP000036756">
    <property type="component" value="Unassembled WGS sequence"/>
</dbReference>
<comment type="caution">
    <text evidence="9">The sequence shown here is derived from an EMBL/GenBank/DDBJ whole genome shotgun (WGS) entry which is preliminary data.</text>
</comment>